<feature type="region of interest" description="Disordered" evidence="1">
    <location>
        <begin position="1"/>
        <end position="60"/>
    </location>
</feature>
<evidence type="ECO:0000313" key="3">
    <source>
        <dbReference type="Proteomes" id="UP001281410"/>
    </source>
</evidence>
<comment type="caution">
    <text evidence="2">The sequence shown here is derived from an EMBL/GenBank/DDBJ whole genome shotgun (WGS) entry which is preliminary data.</text>
</comment>
<keyword evidence="3" id="KW-1185">Reference proteome</keyword>
<dbReference type="Proteomes" id="UP001281410">
    <property type="component" value="Unassembled WGS sequence"/>
</dbReference>
<reference evidence="2" key="1">
    <citation type="journal article" date="2023" name="Plant J.">
        <title>Genome sequences and population genomics provide insights into the demographic history, inbreeding, and mutation load of two 'living fossil' tree species of Dipteronia.</title>
        <authorList>
            <person name="Feng Y."/>
            <person name="Comes H.P."/>
            <person name="Chen J."/>
            <person name="Zhu S."/>
            <person name="Lu R."/>
            <person name="Zhang X."/>
            <person name="Li P."/>
            <person name="Qiu J."/>
            <person name="Olsen K.M."/>
            <person name="Qiu Y."/>
        </authorList>
    </citation>
    <scope>NUCLEOTIDE SEQUENCE</scope>
    <source>
        <strain evidence="2">NBL</strain>
    </source>
</reference>
<accession>A0AAE0DVV0</accession>
<evidence type="ECO:0000313" key="2">
    <source>
        <dbReference type="EMBL" id="KAK3190194.1"/>
    </source>
</evidence>
<organism evidence="2 3">
    <name type="scientific">Dipteronia sinensis</name>
    <dbReference type="NCBI Taxonomy" id="43782"/>
    <lineage>
        <taxon>Eukaryota</taxon>
        <taxon>Viridiplantae</taxon>
        <taxon>Streptophyta</taxon>
        <taxon>Embryophyta</taxon>
        <taxon>Tracheophyta</taxon>
        <taxon>Spermatophyta</taxon>
        <taxon>Magnoliopsida</taxon>
        <taxon>eudicotyledons</taxon>
        <taxon>Gunneridae</taxon>
        <taxon>Pentapetalae</taxon>
        <taxon>rosids</taxon>
        <taxon>malvids</taxon>
        <taxon>Sapindales</taxon>
        <taxon>Sapindaceae</taxon>
        <taxon>Hippocastanoideae</taxon>
        <taxon>Acereae</taxon>
        <taxon>Dipteronia</taxon>
    </lineage>
</organism>
<name>A0AAE0DVV0_9ROSI</name>
<sequence length="60" mass="6619">METTSVATELRLGLPGTDHHHQMEEQQTLYSVRNNKRPSPDTVDDCGVQGKSEEVAPVAK</sequence>
<dbReference type="EMBL" id="JANJYJ010000009">
    <property type="protein sequence ID" value="KAK3190194.1"/>
    <property type="molecule type" value="Genomic_DNA"/>
</dbReference>
<dbReference type="AlphaFoldDB" id="A0AAE0DVV0"/>
<gene>
    <name evidence="2" type="ORF">Dsin_029755</name>
</gene>
<evidence type="ECO:0000256" key="1">
    <source>
        <dbReference type="SAM" id="MobiDB-lite"/>
    </source>
</evidence>
<protein>
    <submittedName>
        <fullName evidence="2">Uncharacterized protein</fullName>
    </submittedName>
</protein>
<proteinExistence type="predicted"/>